<dbReference type="GO" id="GO:0033617">
    <property type="term" value="P:mitochondrial respiratory chain complex IV assembly"/>
    <property type="evidence" value="ECO:0007669"/>
    <property type="project" value="InterPro"/>
</dbReference>
<proteinExistence type="inferred from homology"/>
<accession>A0A1C1CQZ8</accession>
<dbReference type="VEuPathDB" id="FungiDB:G647_09577"/>
<dbReference type="OrthoDB" id="14603at2759"/>
<comment type="similarity">
    <text evidence="2">Belongs to the COX20 family.</text>
</comment>
<evidence type="ECO:0000256" key="7">
    <source>
        <dbReference type="ARBA" id="ARBA00023128"/>
    </source>
</evidence>
<comment type="subcellular location">
    <subcellularLocation>
        <location evidence="1">Mitochondrion inner membrane</location>
    </subcellularLocation>
</comment>
<organism evidence="10 11">
    <name type="scientific">Cladophialophora carrionii</name>
    <dbReference type="NCBI Taxonomy" id="86049"/>
    <lineage>
        <taxon>Eukaryota</taxon>
        <taxon>Fungi</taxon>
        <taxon>Dikarya</taxon>
        <taxon>Ascomycota</taxon>
        <taxon>Pezizomycotina</taxon>
        <taxon>Eurotiomycetes</taxon>
        <taxon>Chaetothyriomycetidae</taxon>
        <taxon>Chaetothyriales</taxon>
        <taxon>Herpotrichiellaceae</taxon>
        <taxon>Cladophialophora</taxon>
    </lineage>
</organism>
<dbReference type="InterPro" id="IPR022533">
    <property type="entry name" value="Cox20"/>
</dbReference>
<gene>
    <name evidence="10" type="ORF">CLCR_09355</name>
</gene>
<evidence type="ECO:0000313" key="10">
    <source>
        <dbReference type="EMBL" id="OCT50934.1"/>
    </source>
</evidence>
<evidence type="ECO:0000256" key="3">
    <source>
        <dbReference type="ARBA" id="ARBA00017689"/>
    </source>
</evidence>
<dbReference type="STRING" id="86049.A0A1C1CQZ8"/>
<dbReference type="EMBL" id="LGRB01000009">
    <property type="protein sequence ID" value="OCT50934.1"/>
    <property type="molecule type" value="Genomic_DNA"/>
</dbReference>
<evidence type="ECO:0000256" key="9">
    <source>
        <dbReference type="SAM" id="Phobius"/>
    </source>
</evidence>
<evidence type="ECO:0000313" key="11">
    <source>
        <dbReference type="Proteomes" id="UP000094526"/>
    </source>
</evidence>
<evidence type="ECO:0000256" key="4">
    <source>
        <dbReference type="ARBA" id="ARBA00022692"/>
    </source>
</evidence>
<keyword evidence="6 9" id="KW-1133">Transmembrane helix</keyword>
<keyword evidence="4 9" id="KW-0812">Transmembrane</keyword>
<keyword evidence="8 9" id="KW-0472">Membrane</keyword>
<comment type="caution">
    <text evidence="10">The sequence shown here is derived from an EMBL/GenBank/DDBJ whole genome shotgun (WGS) entry which is preliminary data.</text>
</comment>
<keyword evidence="7" id="KW-0496">Mitochondrion</keyword>
<evidence type="ECO:0000256" key="8">
    <source>
        <dbReference type="ARBA" id="ARBA00023136"/>
    </source>
</evidence>
<dbReference type="Proteomes" id="UP000094526">
    <property type="component" value="Unassembled WGS sequence"/>
</dbReference>
<evidence type="ECO:0000256" key="1">
    <source>
        <dbReference type="ARBA" id="ARBA00004273"/>
    </source>
</evidence>
<evidence type="ECO:0000256" key="2">
    <source>
        <dbReference type="ARBA" id="ARBA00009575"/>
    </source>
</evidence>
<keyword evidence="5" id="KW-0999">Mitochondrion inner membrane</keyword>
<feature type="transmembrane region" description="Helical" evidence="9">
    <location>
        <begin position="6"/>
        <end position="23"/>
    </location>
</feature>
<sequence>MLTTANFAVAGFVLSASGMYYWCDHRRREEARGMALAVQGMKMLHEKKAREKLAAEEAARAATAAKAEEEERRRKQQWYKFW</sequence>
<reference evidence="11" key="1">
    <citation type="submission" date="2015-07" db="EMBL/GenBank/DDBJ databases">
        <authorList>
            <person name="Teixeira M.M."/>
            <person name="Souza R.C."/>
            <person name="Almeida L.G."/>
            <person name="Vicente V.A."/>
            <person name="de Hoog S."/>
            <person name="Bocca A.L."/>
            <person name="de Almeida S.R."/>
            <person name="Vasconcelos A.T."/>
            <person name="Felipe M.S."/>
        </authorList>
    </citation>
    <scope>NUCLEOTIDE SEQUENCE [LARGE SCALE GENOMIC DNA]</scope>
    <source>
        <strain evidence="11">KSF</strain>
    </source>
</reference>
<evidence type="ECO:0000256" key="5">
    <source>
        <dbReference type="ARBA" id="ARBA00022792"/>
    </source>
</evidence>
<dbReference type="Pfam" id="PF12597">
    <property type="entry name" value="Cox20"/>
    <property type="match status" value="1"/>
</dbReference>
<protein>
    <recommendedName>
        <fullName evidence="3">Cytochrome c oxidase assembly protein COX20, mitochondrial</fullName>
    </recommendedName>
</protein>
<dbReference type="VEuPathDB" id="FungiDB:CLCR_09355"/>
<dbReference type="GO" id="GO:0005743">
    <property type="term" value="C:mitochondrial inner membrane"/>
    <property type="evidence" value="ECO:0007669"/>
    <property type="project" value="UniProtKB-SubCell"/>
</dbReference>
<dbReference type="AlphaFoldDB" id="A0A1C1CQZ8"/>
<name>A0A1C1CQZ8_9EURO</name>
<keyword evidence="11" id="KW-1185">Reference proteome</keyword>
<evidence type="ECO:0000256" key="6">
    <source>
        <dbReference type="ARBA" id="ARBA00022989"/>
    </source>
</evidence>